<evidence type="ECO:0000313" key="1">
    <source>
        <dbReference type="EMBL" id="TLS53678.1"/>
    </source>
</evidence>
<dbReference type="Proteomes" id="UP000309676">
    <property type="component" value="Unassembled WGS sequence"/>
</dbReference>
<reference evidence="1 2" key="1">
    <citation type="submission" date="2019-05" db="EMBL/GenBank/DDBJ databases">
        <authorList>
            <person name="Narsing Rao M.P."/>
            <person name="Li W.J."/>
        </authorList>
    </citation>
    <scope>NUCLEOTIDE SEQUENCE [LARGE SCALE GENOMIC DNA]</scope>
    <source>
        <strain evidence="1 2">SYSU_K30003</strain>
    </source>
</reference>
<accession>A0A5R9GJQ1</accession>
<keyword evidence="2" id="KW-1185">Reference proteome</keyword>
<comment type="caution">
    <text evidence="1">The sequence shown here is derived from an EMBL/GenBank/DDBJ whole genome shotgun (WGS) entry which is preliminary data.</text>
</comment>
<protein>
    <submittedName>
        <fullName evidence="1">Uncharacterized protein</fullName>
    </submittedName>
</protein>
<organism evidence="1 2">
    <name type="scientific">Paenibacillus antri</name>
    <dbReference type="NCBI Taxonomy" id="2582848"/>
    <lineage>
        <taxon>Bacteria</taxon>
        <taxon>Bacillati</taxon>
        <taxon>Bacillota</taxon>
        <taxon>Bacilli</taxon>
        <taxon>Bacillales</taxon>
        <taxon>Paenibacillaceae</taxon>
        <taxon>Paenibacillus</taxon>
    </lineage>
</organism>
<proteinExistence type="predicted"/>
<dbReference type="AlphaFoldDB" id="A0A5R9GJQ1"/>
<evidence type="ECO:0000313" key="2">
    <source>
        <dbReference type="Proteomes" id="UP000309676"/>
    </source>
</evidence>
<dbReference type="EMBL" id="VCIW01000002">
    <property type="protein sequence ID" value="TLS53678.1"/>
    <property type="molecule type" value="Genomic_DNA"/>
</dbReference>
<dbReference type="OrthoDB" id="2080764at2"/>
<name>A0A5R9GJQ1_9BACL</name>
<dbReference type="RefSeq" id="WP_138192996.1">
    <property type="nucleotide sequence ID" value="NZ_VCIW01000002.1"/>
</dbReference>
<gene>
    <name evidence="1" type="ORF">FE782_05245</name>
</gene>
<sequence>MSKKIEVFTDGSARGVTLVEAVKRLACPKCEVVVHEGAGEDAEHSALSVRMDGKPIDVDKLLARS</sequence>